<evidence type="ECO:0000313" key="2">
    <source>
        <dbReference type="Proteomes" id="UP000021816"/>
    </source>
</evidence>
<evidence type="ECO:0000313" key="1">
    <source>
        <dbReference type="EMBL" id="EXI78524.1"/>
    </source>
</evidence>
<accession>A0A011QI68</accession>
<protein>
    <submittedName>
        <fullName evidence="1">Uncharacterized protein</fullName>
    </submittedName>
</protein>
<gene>
    <name evidence="1" type="ORF">AW10_03008</name>
</gene>
<reference evidence="1 2" key="1">
    <citation type="submission" date="2014-02" db="EMBL/GenBank/DDBJ databases">
        <title>Expanding our view of genomic diversity in Candidatus Accumulibacter clades.</title>
        <authorList>
            <person name="Skennerton C.T."/>
            <person name="Barr J.J."/>
            <person name="Slater F.R."/>
            <person name="Bond P.L."/>
            <person name="Tyson G.W."/>
        </authorList>
    </citation>
    <scope>NUCLEOTIDE SEQUENCE [LARGE SCALE GENOMIC DNA]</scope>
    <source>
        <strain evidence="2">BA-92</strain>
    </source>
</reference>
<name>A0A011QI68_9PROT</name>
<comment type="caution">
    <text evidence="1">The sequence shown here is derived from an EMBL/GenBank/DDBJ whole genome shotgun (WGS) entry which is preliminary data.</text>
</comment>
<organism evidence="1 2">
    <name type="scientific">Candidatus Accumulibacter appositus</name>
    <dbReference type="NCBI Taxonomy" id="1454003"/>
    <lineage>
        <taxon>Bacteria</taxon>
        <taxon>Pseudomonadati</taxon>
        <taxon>Pseudomonadota</taxon>
        <taxon>Betaproteobacteria</taxon>
        <taxon>Candidatus Accumulibacter</taxon>
    </lineage>
</organism>
<dbReference type="STRING" id="1454003.AW10_03008"/>
<sequence length="156" mass="17245">MRQAKTQARVLRDPEVVLNLWAYADEGGYIIRIAGKAYVMDGDDAEKLTLLRHLSATDFLSAPWQKVPQNFTVNNADGQTMPGVAHASLVGDPHAQEPLFGPLMDSLAKSLPDQLRNLHGDYSRFRLELSNSPLCVTTVVMEYEDGRLEPMVSSCA</sequence>
<dbReference type="Proteomes" id="UP000021816">
    <property type="component" value="Unassembled WGS sequence"/>
</dbReference>
<dbReference type="EMBL" id="JEMX01000068">
    <property type="protein sequence ID" value="EXI78524.1"/>
    <property type="molecule type" value="Genomic_DNA"/>
</dbReference>
<proteinExistence type="predicted"/>
<dbReference type="AlphaFoldDB" id="A0A011QI68"/>